<feature type="compositionally biased region" description="Basic and acidic residues" evidence="1">
    <location>
        <begin position="60"/>
        <end position="77"/>
    </location>
</feature>
<organism evidence="3">
    <name type="scientific">Cladocopium goreaui</name>
    <dbReference type="NCBI Taxonomy" id="2562237"/>
    <lineage>
        <taxon>Eukaryota</taxon>
        <taxon>Sar</taxon>
        <taxon>Alveolata</taxon>
        <taxon>Dinophyceae</taxon>
        <taxon>Suessiales</taxon>
        <taxon>Symbiodiniaceae</taxon>
        <taxon>Cladocopium</taxon>
    </lineage>
</organism>
<name>A0A9P1BGA4_9DINO</name>
<reference evidence="3" key="1">
    <citation type="submission" date="2022-10" db="EMBL/GenBank/DDBJ databases">
        <authorList>
            <person name="Chen Y."/>
            <person name="Dougan E. K."/>
            <person name="Chan C."/>
            <person name="Rhodes N."/>
            <person name="Thang M."/>
        </authorList>
    </citation>
    <scope>NUCLEOTIDE SEQUENCE</scope>
</reference>
<feature type="transmembrane region" description="Helical" evidence="2">
    <location>
        <begin position="348"/>
        <end position="365"/>
    </location>
</feature>
<keyword evidence="2" id="KW-0472">Membrane</keyword>
<feature type="transmembrane region" description="Helical" evidence="2">
    <location>
        <begin position="288"/>
        <end position="307"/>
    </location>
</feature>
<feature type="region of interest" description="Disordered" evidence="1">
    <location>
        <begin position="763"/>
        <end position="791"/>
    </location>
</feature>
<dbReference type="Proteomes" id="UP001152797">
    <property type="component" value="Unassembled WGS sequence"/>
</dbReference>
<evidence type="ECO:0000313" key="4">
    <source>
        <dbReference type="EMBL" id="CAL1125280.1"/>
    </source>
</evidence>
<keyword evidence="2" id="KW-1133">Transmembrane helix</keyword>
<evidence type="ECO:0000256" key="1">
    <source>
        <dbReference type="SAM" id="MobiDB-lite"/>
    </source>
</evidence>
<protein>
    <submittedName>
        <fullName evidence="3">Uncharacterized protein</fullName>
    </submittedName>
</protein>
<sequence>MNSQAPNNSPRNFLARREQARLLVLVFSLGLVFVLMGEAAKPQNWYWLWGGHPPQETSPADDRPAPPDERETVDTRLRPQTNTSDPEHPVVEAPDIASEDDTWAAPEGVAYEANLMPGVRQTDLETIQDDSGFNREENEIFDRWLVQSDRLGVDALAQRTLGPTTHLQLYKQSNVYRGRVVSLEGTVRRALRVQAPENDLGIDTYYQLWLQPEDRPTLPIVIFSRNLPEGFPVGTEIREEVTLEGIPFKRWPYMARDTMRTAPLVIAPTVQWQPEVVVAQDRISPRQLTLVVLAAGVLATIVVTTIVKRTNQVRAVSQSPFAKGLTRMVHQRLTLNQSLRLHAGKRHLMVWIVALLCASSVTIPAKAQSTSEMLRLLGVQDEHLTAFIDGQPAGEDETEPLLRMLNAAGRFDTLRLHRGIRDDITLEDLTTQPSTFRGEIVQLQGRLQKVQVERPPAEQATRFELAKYYRCEVLLEPSQLPATVYAITVPHQWAEGAEDLDQPISFVGFFIKTVGESEDDPQPVFVTRRLAWHPATTLGKLGMDVGLFDTVSDHSPIKASEREAFYQLLAATGRAEMSQLDRLTQDDYSVEPLFNAPELQRGRLVGLSGVARRITKIVVDDPDIVERFGIDHYYEVGVFTDDSQGNPVIFCVRELPEGMPTGDRISEAVRIPAFFLKTWTFETAQLNQKAAEQAAEGQPRQRLKQVAPLLIGKSLHWQTAPVAAPPGISGWVAGSLFLLALAGVWFGAWRRHKADRTYAQGTLARAREPEESTLDTTGFEAMEEEPNFSDE</sequence>
<feature type="transmembrane region" description="Helical" evidence="2">
    <location>
        <begin position="728"/>
        <end position="748"/>
    </location>
</feature>
<keyword evidence="2" id="KW-0812">Transmembrane</keyword>
<feature type="region of interest" description="Disordered" evidence="1">
    <location>
        <begin position="55"/>
        <end position="93"/>
    </location>
</feature>
<reference evidence="4" key="2">
    <citation type="submission" date="2024-04" db="EMBL/GenBank/DDBJ databases">
        <authorList>
            <person name="Chen Y."/>
            <person name="Shah S."/>
            <person name="Dougan E. K."/>
            <person name="Thang M."/>
            <person name="Chan C."/>
        </authorList>
    </citation>
    <scope>NUCLEOTIDE SEQUENCE [LARGE SCALE GENOMIC DNA]</scope>
</reference>
<dbReference type="EMBL" id="CAMXCT010000001">
    <property type="protein sequence ID" value="CAI3971905.1"/>
    <property type="molecule type" value="Genomic_DNA"/>
</dbReference>
<dbReference type="AlphaFoldDB" id="A0A9P1BGA4"/>
<accession>A0A9P1BGA4</accession>
<dbReference type="EMBL" id="CAMXCT030000001">
    <property type="protein sequence ID" value="CAL4759217.1"/>
    <property type="molecule type" value="Genomic_DNA"/>
</dbReference>
<dbReference type="EMBL" id="CAMXCT020000001">
    <property type="protein sequence ID" value="CAL1125280.1"/>
    <property type="molecule type" value="Genomic_DNA"/>
</dbReference>
<keyword evidence="5" id="KW-1185">Reference proteome</keyword>
<gene>
    <name evidence="3" type="ORF">C1SCF055_LOCUS495</name>
</gene>
<proteinExistence type="predicted"/>
<evidence type="ECO:0000313" key="5">
    <source>
        <dbReference type="Proteomes" id="UP001152797"/>
    </source>
</evidence>
<evidence type="ECO:0000256" key="2">
    <source>
        <dbReference type="SAM" id="Phobius"/>
    </source>
</evidence>
<comment type="caution">
    <text evidence="3">The sequence shown here is derived from an EMBL/GenBank/DDBJ whole genome shotgun (WGS) entry which is preliminary data.</text>
</comment>
<feature type="compositionally biased region" description="Acidic residues" evidence="1">
    <location>
        <begin position="781"/>
        <end position="791"/>
    </location>
</feature>
<evidence type="ECO:0000313" key="3">
    <source>
        <dbReference type="EMBL" id="CAI3971905.1"/>
    </source>
</evidence>